<dbReference type="EnsemblMetazoa" id="Aqu2.1.34462_001">
    <property type="protein sequence ID" value="Aqu2.1.34462_001"/>
    <property type="gene ID" value="Aqu2.1.34462"/>
</dbReference>
<sequence>MKYSALSIIQSINAIRINTTEVKKCVDMAITASYMKYSGSFIISSSDRLHFLLIRYLITSN</sequence>
<reference evidence="1" key="1">
    <citation type="submission" date="2017-05" db="UniProtKB">
        <authorList>
            <consortium name="EnsemblMetazoa"/>
        </authorList>
    </citation>
    <scope>IDENTIFICATION</scope>
</reference>
<dbReference type="AlphaFoldDB" id="A0A1X7V4J2"/>
<organism evidence="1">
    <name type="scientific">Amphimedon queenslandica</name>
    <name type="common">Sponge</name>
    <dbReference type="NCBI Taxonomy" id="400682"/>
    <lineage>
        <taxon>Eukaryota</taxon>
        <taxon>Metazoa</taxon>
        <taxon>Porifera</taxon>
        <taxon>Demospongiae</taxon>
        <taxon>Heteroscleromorpha</taxon>
        <taxon>Haplosclerida</taxon>
        <taxon>Niphatidae</taxon>
        <taxon>Amphimedon</taxon>
    </lineage>
</organism>
<accession>A0A1X7V4J2</accession>
<evidence type="ECO:0000313" key="1">
    <source>
        <dbReference type="EnsemblMetazoa" id="Aqu2.1.34462_001"/>
    </source>
</evidence>
<protein>
    <submittedName>
        <fullName evidence="1">Uncharacterized protein</fullName>
    </submittedName>
</protein>
<name>A0A1X7V4J2_AMPQE</name>
<dbReference type="InParanoid" id="A0A1X7V4J2"/>
<proteinExistence type="predicted"/>